<dbReference type="AlphaFoldDB" id="A0A927ZJJ1"/>
<feature type="domain" description="Rad50/SbcC-type AAA" evidence="5">
    <location>
        <begin position="6"/>
        <end position="227"/>
    </location>
</feature>
<dbReference type="GO" id="GO:0006302">
    <property type="term" value="P:double-strand break repair"/>
    <property type="evidence" value="ECO:0007669"/>
    <property type="project" value="InterPro"/>
</dbReference>
<keyword evidence="4" id="KW-0175">Coiled coil</keyword>
<protein>
    <recommendedName>
        <fullName evidence="3">Nuclease SbcCD subunit C</fullName>
    </recommendedName>
</protein>
<dbReference type="InterPro" id="IPR038729">
    <property type="entry name" value="Rad50/SbcC_AAA"/>
</dbReference>
<evidence type="ECO:0000256" key="3">
    <source>
        <dbReference type="ARBA" id="ARBA00013368"/>
    </source>
</evidence>
<dbReference type="Pfam" id="PF13476">
    <property type="entry name" value="AAA_23"/>
    <property type="match status" value="1"/>
</dbReference>
<evidence type="ECO:0000313" key="7">
    <source>
        <dbReference type="Proteomes" id="UP000768462"/>
    </source>
</evidence>
<dbReference type="InterPro" id="IPR027417">
    <property type="entry name" value="P-loop_NTPase"/>
</dbReference>
<name>A0A927ZJJ1_9CLOT</name>
<dbReference type="EMBL" id="SVCM01000043">
    <property type="protein sequence ID" value="MBE6059279.1"/>
    <property type="molecule type" value="Genomic_DNA"/>
</dbReference>
<gene>
    <name evidence="6" type="ORF">E7215_03770</name>
</gene>
<dbReference type="GO" id="GO:0016887">
    <property type="term" value="F:ATP hydrolysis activity"/>
    <property type="evidence" value="ECO:0007669"/>
    <property type="project" value="InterPro"/>
</dbReference>
<evidence type="ECO:0000259" key="5">
    <source>
        <dbReference type="Pfam" id="PF13476"/>
    </source>
</evidence>
<dbReference type="PANTHER" id="PTHR32114:SF2">
    <property type="entry name" value="ABC TRANSPORTER ABCH.3"/>
    <property type="match status" value="1"/>
</dbReference>
<evidence type="ECO:0000256" key="1">
    <source>
        <dbReference type="ARBA" id="ARBA00006930"/>
    </source>
</evidence>
<reference evidence="6" key="1">
    <citation type="submission" date="2019-04" db="EMBL/GenBank/DDBJ databases">
        <title>Evolution of Biomass-Degrading Anaerobic Consortia Revealed by Metagenomics.</title>
        <authorList>
            <person name="Peng X."/>
        </authorList>
    </citation>
    <scope>NUCLEOTIDE SEQUENCE</scope>
    <source>
        <strain evidence="6">SIG254</strain>
    </source>
</reference>
<comment type="similarity">
    <text evidence="1">Belongs to the SMC family. SbcC subfamily.</text>
</comment>
<proteinExistence type="inferred from homology"/>
<feature type="coiled-coil region" evidence="4">
    <location>
        <begin position="288"/>
        <end position="315"/>
    </location>
</feature>
<evidence type="ECO:0000313" key="6">
    <source>
        <dbReference type="EMBL" id="MBE6059279.1"/>
    </source>
</evidence>
<evidence type="ECO:0000256" key="2">
    <source>
        <dbReference type="ARBA" id="ARBA00011322"/>
    </source>
</evidence>
<organism evidence="6 7">
    <name type="scientific">Clostridium sulfidigenes</name>
    <dbReference type="NCBI Taxonomy" id="318464"/>
    <lineage>
        <taxon>Bacteria</taxon>
        <taxon>Bacillati</taxon>
        <taxon>Bacillota</taxon>
        <taxon>Clostridia</taxon>
        <taxon>Eubacteriales</taxon>
        <taxon>Clostridiaceae</taxon>
        <taxon>Clostridium</taxon>
    </lineage>
</organism>
<comment type="caution">
    <text evidence="6">The sequence shown here is derived from an EMBL/GenBank/DDBJ whole genome shotgun (WGS) entry which is preliminary data.</text>
</comment>
<evidence type="ECO:0000256" key="4">
    <source>
        <dbReference type="SAM" id="Coils"/>
    </source>
</evidence>
<feature type="coiled-coil region" evidence="4">
    <location>
        <begin position="339"/>
        <end position="366"/>
    </location>
</feature>
<dbReference type="Gene3D" id="3.40.50.300">
    <property type="entry name" value="P-loop containing nucleotide triphosphate hydrolases"/>
    <property type="match status" value="1"/>
</dbReference>
<feature type="non-terminal residue" evidence="6">
    <location>
        <position position="444"/>
    </location>
</feature>
<sequence>MKINEVKIKNFRGFGENNNGYYIFSDLAKYKFIIFNGFNGFGKTSFFDSIEWCITGKISRIQDKAKILLETNLKQSANLKFANEDERAGKVEKKHRNVEVIIIFDDGTSFKRTSERESLYPDLSKIEILDENLQHIDEKTFFEKLIKSNKLSAEELISTNILGQERINEFLRSTNPKDRTKKLMNLIGHKTLVDIVEKSNSTNFNRLNSTIDSFNKAKEKMDKNEEQLGKLFEIKEWGDIEQYIPTVQNLFKQLLTKNQKFQFKDEWEIREVIKDNKQNDNETVFNTIELLDKKYKYLEEKQKEFKNNINMLKEKRLVDDIINKYETFKGLGFIKENNVEQLTKDKKNLEKIISKYKEDLTSIHNKIESNSEFRGMWNELENYIYIEKNTRKVKNNIWMELKKVIIKYEKFINDNKKEDISGFKTITDSNQLDIELWNKRELKH</sequence>
<dbReference type="Proteomes" id="UP000768462">
    <property type="component" value="Unassembled WGS sequence"/>
</dbReference>
<accession>A0A927ZJJ1</accession>
<dbReference type="PANTHER" id="PTHR32114">
    <property type="entry name" value="ABC TRANSPORTER ABCH.3"/>
    <property type="match status" value="1"/>
</dbReference>
<comment type="subunit">
    <text evidence="2">Heterodimer of SbcC and SbcD.</text>
</comment>